<sequence length="94" mass="10123">MAENDLEGILAQENVEEMERSLRGQAAAGKNKAQGGRDAAAAKEPTGRKWGAPTKLKRARWGWATSGRKLQSGRYAKGGPTGKKNFSAGMYKET</sequence>
<organism evidence="2 3">
    <name type="scientific">Linum trigynum</name>
    <dbReference type="NCBI Taxonomy" id="586398"/>
    <lineage>
        <taxon>Eukaryota</taxon>
        <taxon>Viridiplantae</taxon>
        <taxon>Streptophyta</taxon>
        <taxon>Embryophyta</taxon>
        <taxon>Tracheophyta</taxon>
        <taxon>Spermatophyta</taxon>
        <taxon>Magnoliopsida</taxon>
        <taxon>eudicotyledons</taxon>
        <taxon>Gunneridae</taxon>
        <taxon>Pentapetalae</taxon>
        <taxon>rosids</taxon>
        <taxon>fabids</taxon>
        <taxon>Malpighiales</taxon>
        <taxon>Linaceae</taxon>
        <taxon>Linum</taxon>
    </lineage>
</organism>
<protein>
    <submittedName>
        <fullName evidence="2">Uncharacterized protein</fullName>
    </submittedName>
</protein>
<gene>
    <name evidence="2" type="ORF">LTRI10_LOCUS19108</name>
</gene>
<evidence type="ECO:0000313" key="3">
    <source>
        <dbReference type="Proteomes" id="UP001497516"/>
    </source>
</evidence>
<dbReference type="Proteomes" id="UP001497516">
    <property type="component" value="Chromosome 3"/>
</dbReference>
<keyword evidence="3" id="KW-1185">Reference proteome</keyword>
<proteinExistence type="predicted"/>
<reference evidence="2 3" key="1">
    <citation type="submission" date="2024-04" db="EMBL/GenBank/DDBJ databases">
        <authorList>
            <person name="Fracassetti M."/>
        </authorList>
    </citation>
    <scope>NUCLEOTIDE SEQUENCE [LARGE SCALE GENOMIC DNA]</scope>
</reference>
<feature type="compositionally biased region" description="Low complexity" evidence="1">
    <location>
        <begin position="24"/>
        <end position="36"/>
    </location>
</feature>
<dbReference type="AlphaFoldDB" id="A0AAV2DUT3"/>
<feature type="region of interest" description="Disordered" evidence="1">
    <location>
        <begin position="70"/>
        <end position="94"/>
    </location>
</feature>
<dbReference type="EMBL" id="OZ034816">
    <property type="protein sequence ID" value="CAL1377456.1"/>
    <property type="molecule type" value="Genomic_DNA"/>
</dbReference>
<evidence type="ECO:0000313" key="2">
    <source>
        <dbReference type="EMBL" id="CAL1377456.1"/>
    </source>
</evidence>
<accession>A0AAV2DUT3</accession>
<name>A0AAV2DUT3_9ROSI</name>
<evidence type="ECO:0000256" key="1">
    <source>
        <dbReference type="SAM" id="MobiDB-lite"/>
    </source>
</evidence>
<feature type="region of interest" description="Disordered" evidence="1">
    <location>
        <begin position="18"/>
        <end position="58"/>
    </location>
</feature>